<evidence type="ECO:0000256" key="1">
    <source>
        <dbReference type="ARBA" id="ARBA00004571"/>
    </source>
</evidence>
<evidence type="ECO:0000256" key="10">
    <source>
        <dbReference type="SAM" id="MobiDB-lite"/>
    </source>
</evidence>
<feature type="region of interest" description="Disordered" evidence="10">
    <location>
        <begin position="158"/>
        <end position="185"/>
    </location>
</feature>
<evidence type="ECO:0000256" key="5">
    <source>
        <dbReference type="ARBA" id="ARBA00023077"/>
    </source>
</evidence>
<name>A0A4U1L1H4_9SPHN</name>
<evidence type="ECO:0000313" key="13">
    <source>
        <dbReference type="EMBL" id="TKD50659.1"/>
    </source>
</evidence>
<dbReference type="AlphaFoldDB" id="A0A4U1L1H4"/>
<accession>A0A4U1L1H4</accession>
<evidence type="ECO:0000259" key="12">
    <source>
        <dbReference type="Pfam" id="PF07715"/>
    </source>
</evidence>
<dbReference type="Pfam" id="PF07715">
    <property type="entry name" value="Plug"/>
    <property type="match status" value="1"/>
</dbReference>
<dbReference type="InterPro" id="IPR037066">
    <property type="entry name" value="Plug_dom_sf"/>
</dbReference>
<dbReference type="InterPro" id="IPR039426">
    <property type="entry name" value="TonB-dep_rcpt-like"/>
</dbReference>
<dbReference type="PANTHER" id="PTHR47234">
    <property type="match status" value="1"/>
</dbReference>
<keyword evidence="3 8" id="KW-1134">Transmembrane beta strand</keyword>
<reference evidence="13 14" key="1">
    <citation type="submission" date="2019-04" db="EMBL/GenBank/DDBJ databases">
        <authorList>
            <person name="Yang Y."/>
            <person name="Wei D."/>
        </authorList>
    </citation>
    <scope>NUCLEOTIDE SEQUENCE [LARGE SCALE GENOMIC DNA]</scope>
    <source>
        <strain evidence="13 14">L-1-4w-11</strain>
    </source>
</reference>
<proteinExistence type="inferred from homology"/>
<dbReference type="Gene3D" id="2.40.170.20">
    <property type="entry name" value="TonB-dependent receptor, beta-barrel domain"/>
    <property type="match status" value="1"/>
</dbReference>
<keyword evidence="2 8" id="KW-0813">Transport</keyword>
<dbReference type="EMBL" id="SWKR01000002">
    <property type="protein sequence ID" value="TKD50659.1"/>
    <property type="molecule type" value="Genomic_DNA"/>
</dbReference>
<comment type="subcellular location">
    <subcellularLocation>
        <location evidence="1 8">Cell outer membrane</location>
        <topology evidence="1 8">Multi-pass membrane protein</topology>
    </subcellularLocation>
</comment>
<gene>
    <name evidence="13" type="ORF">FBR43_07660</name>
</gene>
<keyword evidence="6 8" id="KW-0472">Membrane</keyword>
<feature type="domain" description="TonB-dependent receptor plug" evidence="12">
    <location>
        <begin position="201"/>
        <end position="320"/>
    </location>
</feature>
<evidence type="ECO:0000256" key="6">
    <source>
        <dbReference type="ARBA" id="ARBA00023136"/>
    </source>
</evidence>
<organism evidence="13 14">
    <name type="scientific">Sphingomonas baiyangensis</name>
    <dbReference type="NCBI Taxonomy" id="2572576"/>
    <lineage>
        <taxon>Bacteria</taxon>
        <taxon>Pseudomonadati</taxon>
        <taxon>Pseudomonadota</taxon>
        <taxon>Alphaproteobacteria</taxon>
        <taxon>Sphingomonadales</taxon>
        <taxon>Sphingomonadaceae</taxon>
        <taxon>Sphingomonas</taxon>
    </lineage>
</organism>
<evidence type="ECO:0000256" key="4">
    <source>
        <dbReference type="ARBA" id="ARBA00022692"/>
    </source>
</evidence>
<dbReference type="InterPro" id="IPR000531">
    <property type="entry name" value="Beta-barrel_TonB"/>
</dbReference>
<keyword evidence="14" id="KW-1185">Reference proteome</keyword>
<keyword evidence="7 8" id="KW-0998">Cell outer membrane</keyword>
<dbReference type="Gene3D" id="2.170.130.10">
    <property type="entry name" value="TonB-dependent receptor, plug domain"/>
    <property type="match status" value="1"/>
</dbReference>
<dbReference type="SUPFAM" id="SSF56935">
    <property type="entry name" value="Porins"/>
    <property type="match status" value="1"/>
</dbReference>
<dbReference type="OrthoDB" id="7051241at2"/>
<evidence type="ECO:0000256" key="9">
    <source>
        <dbReference type="RuleBase" id="RU003357"/>
    </source>
</evidence>
<evidence type="ECO:0000256" key="7">
    <source>
        <dbReference type="ARBA" id="ARBA00023237"/>
    </source>
</evidence>
<dbReference type="Proteomes" id="UP000309138">
    <property type="component" value="Unassembled WGS sequence"/>
</dbReference>
<dbReference type="InterPro" id="IPR012910">
    <property type="entry name" value="Plug_dom"/>
</dbReference>
<evidence type="ECO:0000256" key="3">
    <source>
        <dbReference type="ARBA" id="ARBA00022452"/>
    </source>
</evidence>
<dbReference type="PROSITE" id="PS52016">
    <property type="entry name" value="TONB_DEPENDENT_REC_3"/>
    <property type="match status" value="1"/>
</dbReference>
<dbReference type="Pfam" id="PF00593">
    <property type="entry name" value="TonB_dep_Rec_b-barrel"/>
    <property type="match status" value="1"/>
</dbReference>
<comment type="similarity">
    <text evidence="8 9">Belongs to the TonB-dependent receptor family.</text>
</comment>
<evidence type="ECO:0008006" key="15">
    <source>
        <dbReference type="Google" id="ProtNLM"/>
    </source>
</evidence>
<feature type="region of interest" description="Disordered" evidence="10">
    <location>
        <begin position="1"/>
        <end position="20"/>
    </location>
</feature>
<sequence length="1105" mass="118494">MRMFGERVDGRMAESRKVGDHAPLRQRERGFALDRCRGDTIEHLCHHHHSVGQVQHAIAFPKPAHPVAYRAFLRLHPVPRFLSFQLCHDDLLLAAGFLLSNQRLVEQSMKTRTTGVKPGEAGIMAHSTRIVTARRLRIGSSLAALSLTMLPLSYAAAQEASPSQEAPGTTETQPQAETPVADEQPGEIIVTGSRIARSGFNTPTPVTVLGSEQLERQGVANVAQVLAEIPAFRAQSSPTTSAIFVSNLGAATADLRGLGGNRTLVLIDGRRVVASTVAGSSFTPANMVDLNLVPASLLQRVEVVTGGASAAYGSDAVAGVTNLIINRDLQGLRATAQYGITERGDAQEFLGSLAFGTRFADGRARFVIGAEYVDNQGTGDCYTREWCAESFNTVSNPFRPGSTTERVIAGQPATIILPNTRTSTASFNGLVINGPLRGTSFLPGGGTFQHDFGVYGGAGLFQSGGGPDNQNAFYQFFPIAAPAERINLFSNLDFEVNDGLRLFVQGSYGRVEGSVLGSARRDISPAGAYQIRRDNPFLPADVVARMVAANVQTLPFGRIWNDIGPQRGNVVRETFRVVGGFEYDVTSALKLDAYYQYGRTDYQQRGENTTINSRMRFAVDAVRDPTTGQIVCRATLPGAGFSPAAAGCVPINPFGQGAPSASAIDYVTGTATQDTVLEQHVAAVTLRGDLIELWAGPLSFAVGGEYREDKISTVIDAISAANDFFTSPGGGIIGNDQSLNVKEGFVEVALPLARDMTLLRSLDLNAAARVTDYSFSGQVETWKVGLDWQPFEFLRVRGTRSRDIRAPNLFELYNAPIASFQTVDDPANGGARNLVPTLLQGNVNLTPEVADTYTAGAVFTGRFGSAGTLRASLDWFDISLDGAISQLGAQVIVSRCQSGVTELCGFVTRDANGILTQIINPNLNLNTLITRGWDAEVDYNLPLGDGQSIGFRALGTFVKDLITVDTAGVAIDRAGQNGSGVSQPSGLPDYTINGFITYQSPAFGAQVQLRHISAGRYQVTNIGPDEDGYSPALPNSINDNSVEAVTYVNLNFQIRANDQFEFFGVVNNLFDRDPPNNLPSSFGPTNPVLYDVLGRSYRAGVRLTF</sequence>
<dbReference type="InterPro" id="IPR036942">
    <property type="entry name" value="Beta-barrel_TonB_sf"/>
</dbReference>
<evidence type="ECO:0000313" key="14">
    <source>
        <dbReference type="Proteomes" id="UP000309138"/>
    </source>
</evidence>
<keyword evidence="5 9" id="KW-0798">TonB box</keyword>
<feature type="domain" description="TonB-dependent receptor-like beta-barrel" evidence="11">
    <location>
        <begin position="564"/>
        <end position="1069"/>
    </location>
</feature>
<evidence type="ECO:0000256" key="8">
    <source>
        <dbReference type="PROSITE-ProRule" id="PRU01360"/>
    </source>
</evidence>
<dbReference type="GO" id="GO:0009279">
    <property type="term" value="C:cell outer membrane"/>
    <property type="evidence" value="ECO:0007669"/>
    <property type="project" value="UniProtKB-SubCell"/>
</dbReference>
<comment type="caution">
    <text evidence="13">The sequence shown here is derived from an EMBL/GenBank/DDBJ whole genome shotgun (WGS) entry which is preliminary data.</text>
</comment>
<dbReference type="PANTHER" id="PTHR47234:SF2">
    <property type="entry name" value="TONB-DEPENDENT RECEPTOR"/>
    <property type="match status" value="1"/>
</dbReference>
<protein>
    <recommendedName>
        <fullName evidence="15">TonB-dependent receptor</fullName>
    </recommendedName>
</protein>
<keyword evidence="4 8" id="KW-0812">Transmembrane</keyword>
<evidence type="ECO:0000259" key="11">
    <source>
        <dbReference type="Pfam" id="PF00593"/>
    </source>
</evidence>
<feature type="compositionally biased region" description="Low complexity" evidence="10">
    <location>
        <begin position="158"/>
        <end position="167"/>
    </location>
</feature>
<evidence type="ECO:0000256" key="2">
    <source>
        <dbReference type="ARBA" id="ARBA00022448"/>
    </source>
</evidence>